<evidence type="ECO:0000256" key="2">
    <source>
        <dbReference type="ARBA" id="ARBA00006604"/>
    </source>
</evidence>
<reference evidence="10 11" key="1">
    <citation type="submission" date="2019-03" db="EMBL/GenBank/DDBJ databases">
        <title>Genomic Encyclopedia of Type Strains, Phase IV (KMG-IV): sequencing the most valuable type-strain genomes for metagenomic binning, comparative biology and taxonomic classification.</title>
        <authorList>
            <person name="Goeker M."/>
        </authorList>
    </citation>
    <scope>NUCLEOTIDE SEQUENCE [LARGE SCALE GENOMIC DNA]</scope>
    <source>
        <strain evidence="10 11">DSM 24629</strain>
    </source>
</reference>
<evidence type="ECO:0000256" key="3">
    <source>
        <dbReference type="ARBA" id="ARBA00022432"/>
    </source>
</evidence>
<dbReference type="EC" id="5.3.1.9" evidence="8"/>
<dbReference type="FunFam" id="3.40.50.10490:FF:000015">
    <property type="entry name" value="Glucose-6-phosphate isomerase"/>
    <property type="match status" value="1"/>
</dbReference>
<proteinExistence type="inferred from homology"/>
<evidence type="ECO:0000256" key="5">
    <source>
        <dbReference type="ARBA" id="ARBA00023152"/>
    </source>
</evidence>
<evidence type="ECO:0000256" key="4">
    <source>
        <dbReference type="ARBA" id="ARBA00022490"/>
    </source>
</evidence>
<dbReference type="CDD" id="cd05015">
    <property type="entry name" value="SIS_PGI_1"/>
    <property type="match status" value="1"/>
</dbReference>
<dbReference type="InterPro" id="IPR046348">
    <property type="entry name" value="SIS_dom_sf"/>
</dbReference>
<comment type="similarity">
    <text evidence="2 8 9">Belongs to the GPI family.</text>
</comment>
<dbReference type="PROSITE" id="PS00174">
    <property type="entry name" value="P_GLUCOSE_ISOMERASE_2"/>
    <property type="match status" value="1"/>
</dbReference>
<dbReference type="GO" id="GO:0051156">
    <property type="term" value="P:glucose 6-phosphate metabolic process"/>
    <property type="evidence" value="ECO:0007669"/>
    <property type="project" value="TreeGrafter"/>
</dbReference>
<comment type="pathway">
    <text evidence="8">Carbohydrate biosynthesis; gluconeogenesis.</text>
</comment>
<dbReference type="Proteomes" id="UP000294902">
    <property type="component" value="Unassembled WGS sequence"/>
</dbReference>
<comment type="caution">
    <text evidence="8">Lacks conserved residue(s) required for the propagation of feature annotation.</text>
</comment>
<evidence type="ECO:0000313" key="11">
    <source>
        <dbReference type="Proteomes" id="UP000294902"/>
    </source>
</evidence>
<accession>A0A4R3MK90</accession>
<dbReference type="Gene3D" id="3.40.50.10490">
    <property type="entry name" value="Glucose-6-phosphate isomerase like protein, domain 1"/>
    <property type="match status" value="2"/>
</dbReference>
<dbReference type="AlphaFoldDB" id="A0A4R3MK90"/>
<name>A0A4R3MK90_9FIRM</name>
<dbReference type="GO" id="GO:0006096">
    <property type="term" value="P:glycolytic process"/>
    <property type="evidence" value="ECO:0007669"/>
    <property type="project" value="UniProtKB-UniRule"/>
</dbReference>
<comment type="subcellular location">
    <subcellularLocation>
        <location evidence="8">Cytoplasm</location>
    </subcellularLocation>
</comment>
<protein>
    <recommendedName>
        <fullName evidence="8">Glucose-6-phosphate isomerase</fullName>
        <shortName evidence="8">GPI</shortName>
        <ecNumber evidence="8">5.3.1.9</ecNumber>
    </recommendedName>
    <alternativeName>
        <fullName evidence="8">Phosphoglucose isomerase</fullName>
        <shortName evidence="8">PGI</shortName>
    </alternativeName>
    <alternativeName>
        <fullName evidence="8">Phosphohexose isomerase</fullName>
        <shortName evidence="8">PHI</shortName>
    </alternativeName>
</protein>
<keyword evidence="6 8" id="KW-0413">Isomerase</keyword>
<dbReference type="InterPro" id="IPR001672">
    <property type="entry name" value="G6P_Isomerase"/>
</dbReference>
<dbReference type="OrthoDB" id="140919at2"/>
<comment type="caution">
    <text evidence="10">The sequence shown here is derived from an EMBL/GenBank/DDBJ whole genome shotgun (WGS) entry which is preliminary data.</text>
</comment>
<dbReference type="PRINTS" id="PR00662">
    <property type="entry name" value="G6PISOMERASE"/>
</dbReference>
<dbReference type="GO" id="GO:0048029">
    <property type="term" value="F:monosaccharide binding"/>
    <property type="evidence" value="ECO:0007669"/>
    <property type="project" value="TreeGrafter"/>
</dbReference>
<dbReference type="SUPFAM" id="SSF53697">
    <property type="entry name" value="SIS domain"/>
    <property type="match status" value="1"/>
</dbReference>
<comment type="pathway">
    <text evidence="1 8 9">Carbohydrate degradation; glycolysis; D-glyceraldehyde 3-phosphate and glycerone phosphate from D-glucose: step 2/4.</text>
</comment>
<dbReference type="Pfam" id="PF00342">
    <property type="entry name" value="PGI"/>
    <property type="match status" value="1"/>
</dbReference>
<dbReference type="PROSITE" id="PS51463">
    <property type="entry name" value="P_GLUCOSE_ISOMERASE_3"/>
    <property type="match status" value="1"/>
</dbReference>
<sequence length="437" mass="49008">MKRITLDYSNVLNTISEDDIFSLDERVKQCHDMLHEKTGLGNDYVGWVDWPYHYDQEEFARVKKAADRIKESSEVFVVIGIGGSYLGARAAIEMLSHSFNNELPSDKRKGPKVYFVGHNVSATYINHLFEIIEGQDISINVISKSGTTTEPALAFRLFKKYMENKYGKEEASKRIYATTDKSKGALRDLATQEGYETFVVPDDIGGRYSVLTSVGLLPIAVAGIDIDEMMAGAKDAADEFSNMNLKENSCYQYAVIRNLLYVEGNTTEILVNYEPCLFYLGEWFKQLFGESEGKGGSGIFPASLNFTTDLHSMGQYIQDGRKNIFETVLNIEEPESDITIESIEGDMDGLNYLAGKTINFVNKKAMEGTINAHVSGDVPNIVINLPKISPYYFGYITYFFKKACGISGYLLEVNPFDQPGVEEYKKNMFKLLGKPGF</sequence>
<evidence type="ECO:0000256" key="9">
    <source>
        <dbReference type="RuleBase" id="RU000612"/>
    </source>
</evidence>
<keyword evidence="4 8" id="KW-0963">Cytoplasm</keyword>
<evidence type="ECO:0000256" key="7">
    <source>
        <dbReference type="ARBA" id="ARBA00029321"/>
    </source>
</evidence>
<dbReference type="PANTHER" id="PTHR11469:SF1">
    <property type="entry name" value="GLUCOSE-6-PHOSPHATE ISOMERASE"/>
    <property type="match status" value="1"/>
</dbReference>
<comment type="function">
    <text evidence="8">Catalyzes the reversible isomerization of glucose-6-phosphate to fructose-6-phosphate.</text>
</comment>
<dbReference type="FunFam" id="3.40.50.10490:FF:000016">
    <property type="entry name" value="Glucose-6-phosphate isomerase"/>
    <property type="match status" value="1"/>
</dbReference>
<dbReference type="CDD" id="cd05016">
    <property type="entry name" value="SIS_PGI_2"/>
    <property type="match status" value="1"/>
</dbReference>
<keyword evidence="5 8" id="KW-0324">Glycolysis</keyword>
<dbReference type="EMBL" id="SMAL01000011">
    <property type="protein sequence ID" value="TCT12843.1"/>
    <property type="molecule type" value="Genomic_DNA"/>
</dbReference>
<dbReference type="HAMAP" id="MF_00473">
    <property type="entry name" value="G6P_isomerase"/>
    <property type="match status" value="1"/>
</dbReference>
<evidence type="ECO:0000313" key="10">
    <source>
        <dbReference type="EMBL" id="TCT12843.1"/>
    </source>
</evidence>
<dbReference type="InterPro" id="IPR035476">
    <property type="entry name" value="SIS_PGI_1"/>
</dbReference>
<dbReference type="PANTHER" id="PTHR11469">
    <property type="entry name" value="GLUCOSE-6-PHOSPHATE ISOMERASE"/>
    <property type="match status" value="1"/>
</dbReference>
<dbReference type="GO" id="GO:0005829">
    <property type="term" value="C:cytosol"/>
    <property type="evidence" value="ECO:0007669"/>
    <property type="project" value="TreeGrafter"/>
</dbReference>
<keyword evidence="11" id="KW-1185">Reference proteome</keyword>
<dbReference type="RefSeq" id="WP_132253640.1">
    <property type="nucleotide sequence ID" value="NZ_SMAL01000011.1"/>
</dbReference>
<dbReference type="GO" id="GO:0004347">
    <property type="term" value="F:glucose-6-phosphate isomerase activity"/>
    <property type="evidence" value="ECO:0007669"/>
    <property type="project" value="UniProtKB-UniRule"/>
</dbReference>
<dbReference type="InterPro" id="IPR035482">
    <property type="entry name" value="SIS_PGI_2"/>
</dbReference>
<feature type="active site" description="Proton donor" evidence="8">
    <location>
        <position position="290"/>
    </location>
</feature>
<evidence type="ECO:0000256" key="1">
    <source>
        <dbReference type="ARBA" id="ARBA00004926"/>
    </source>
</evidence>
<gene>
    <name evidence="8" type="primary">pgi</name>
    <name evidence="10" type="ORF">EDC18_11114</name>
</gene>
<comment type="catalytic activity">
    <reaction evidence="7 8 9">
        <text>alpha-D-glucose 6-phosphate = beta-D-fructose 6-phosphate</text>
        <dbReference type="Rhea" id="RHEA:11816"/>
        <dbReference type="ChEBI" id="CHEBI:57634"/>
        <dbReference type="ChEBI" id="CHEBI:58225"/>
        <dbReference type="EC" id="5.3.1.9"/>
    </reaction>
</comment>
<dbReference type="NCBIfam" id="NF010697">
    <property type="entry name" value="PRK14097.1"/>
    <property type="match status" value="1"/>
</dbReference>
<dbReference type="UniPathway" id="UPA00109">
    <property type="reaction ID" value="UER00181"/>
</dbReference>
<evidence type="ECO:0000256" key="8">
    <source>
        <dbReference type="HAMAP-Rule" id="MF_00473"/>
    </source>
</evidence>
<dbReference type="InterPro" id="IPR018189">
    <property type="entry name" value="Phosphoglucose_isomerase_CS"/>
</dbReference>
<feature type="active site" evidence="8">
    <location>
        <position position="425"/>
    </location>
</feature>
<dbReference type="GO" id="GO:0006094">
    <property type="term" value="P:gluconeogenesis"/>
    <property type="evidence" value="ECO:0007669"/>
    <property type="project" value="UniProtKB-UniRule"/>
</dbReference>
<keyword evidence="3 8" id="KW-0312">Gluconeogenesis</keyword>
<dbReference type="UniPathway" id="UPA00138"/>
<evidence type="ECO:0000256" key="6">
    <source>
        <dbReference type="ARBA" id="ARBA00023235"/>
    </source>
</evidence>
<organism evidence="10 11">
    <name type="scientific">Natranaerovirga pectinivora</name>
    <dbReference type="NCBI Taxonomy" id="682400"/>
    <lineage>
        <taxon>Bacteria</taxon>
        <taxon>Bacillati</taxon>
        <taxon>Bacillota</taxon>
        <taxon>Clostridia</taxon>
        <taxon>Lachnospirales</taxon>
        <taxon>Natranaerovirgaceae</taxon>
        <taxon>Natranaerovirga</taxon>
    </lineage>
</organism>
<dbReference type="PROSITE" id="PS00765">
    <property type="entry name" value="P_GLUCOSE_ISOMERASE_1"/>
    <property type="match status" value="1"/>
</dbReference>
<dbReference type="GO" id="GO:0097367">
    <property type="term" value="F:carbohydrate derivative binding"/>
    <property type="evidence" value="ECO:0007669"/>
    <property type="project" value="InterPro"/>
</dbReference>